<name>A0A8C6F4C6_MONMO</name>
<dbReference type="GeneTree" id="ENSGT00390000017402"/>
<dbReference type="Proteomes" id="UP000694561">
    <property type="component" value="Unplaced"/>
</dbReference>
<accession>A0A8C6F4C6</accession>
<sequence>MELPAVNLKAILLVHWLLAICFWGDFSAIPRLETIELTCAFCSCGSAVHTLTGGLHRVPGRLRVVQLHHPGFGRVGRRAAGLHRRHKYVSGWLGGHHLPGHRPHQHLLPKGQPLGHRALQRRHGHRQRAPQAGLLLLHLPNAPGARGFPWTFTGSQCLPDD</sequence>
<proteinExistence type="predicted"/>
<evidence type="ECO:0000313" key="1">
    <source>
        <dbReference type="Ensembl" id="ENSMMNP00015009392.1"/>
    </source>
</evidence>
<dbReference type="Ensembl" id="ENSMMNT00015010272.1">
    <property type="protein sequence ID" value="ENSMMNP00015009392.1"/>
    <property type="gene ID" value="ENSMMNG00015006973.1"/>
</dbReference>
<evidence type="ECO:0000313" key="2">
    <source>
        <dbReference type="Proteomes" id="UP000694561"/>
    </source>
</evidence>
<keyword evidence="2" id="KW-1185">Reference proteome</keyword>
<dbReference type="AlphaFoldDB" id="A0A8C6F4C6"/>
<reference evidence="1" key="1">
    <citation type="submission" date="2025-08" db="UniProtKB">
        <authorList>
            <consortium name="Ensembl"/>
        </authorList>
    </citation>
    <scope>IDENTIFICATION</scope>
</reference>
<protein>
    <submittedName>
        <fullName evidence="1">Angiotensin II receptor associated protein</fullName>
    </submittedName>
</protein>
<organism evidence="1 2">
    <name type="scientific">Monodon monoceros</name>
    <name type="common">Narwhal</name>
    <name type="synonym">Ceratodon monodon</name>
    <dbReference type="NCBI Taxonomy" id="40151"/>
    <lineage>
        <taxon>Eukaryota</taxon>
        <taxon>Metazoa</taxon>
        <taxon>Chordata</taxon>
        <taxon>Craniata</taxon>
        <taxon>Vertebrata</taxon>
        <taxon>Euteleostomi</taxon>
        <taxon>Mammalia</taxon>
        <taxon>Eutheria</taxon>
        <taxon>Laurasiatheria</taxon>
        <taxon>Artiodactyla</taxon>
        <taxon>Whippomorpha</taxon>
        <taxon>Cetacea</taxon>
        <taxon>Odontoceti</taxon>
        <taxon>Monodontidae</taxon>
        <taxon>Monodon</taxon>
    </lineage>
</organism>
<reference evidence="1" key="2">
    <citation type="submission" date="2025-09" db="UniProtKB">
        <authorList>
            <consortium name="Ensembl"/>
        </authorList>
    </citation>
    <scope>IDENTIFICATION</scope>
</reference>
<gene>
    <name evidence="1" type="primary">AGTRAP</name>
</gene>